<dbReference type="RefSeq" id="WP_264733215.1">
    <property type="nucleotide sequence ID" value="NZ_JAPDNR010000001.1"/>
</dbReference>
<protein>
    <recommendedName>
        <fullName evidence="1">Intradiol ring-cleavage dioxygenases domain-containing protein</fullName>
    </recommendedName>
</protein>
<dbReference type="PROSITE" id="PS51257">
    <property type="entry name" value="PROKAR_LIPOPROTEIN"/>
    <property type="match status" value="1"/>
</dbReference>
<name>A0ABT3IRR2_9BACT</name>
<organism evidence="2 3">
    <name type="scientific">Chitinophaga nivalis</name>
    <dbReference type="NCBI Taxonomy" id="2991709"/>
    <lineage>
        <taxon>Bacteria</taxon>
        <taxon>Pseudomonadati</taxon>
        <taxon>Bacteroidota</taxon>
        <taxon>Chitinophagia</taxon>
        <taxon>Chitinophagales</taxon>
        <taxon>Chitinophagaceae</taxon>
        <taxon>Chitinophaga</taxon>
    </lineage>
</organism>
<dbReference type="InterPro" id="IPR000627">
    <property type="entry name" value="Intradiol_dOase_C"/>
</dbReference>
<dbReference type="SUPFAM" id="SSF49482">
    <property type="entry name" value="Aromatic compound dioxygenase"/>
    <property type="match status" value="1"/>
</dbReference>
<gene>
    <name evidence="2" type="ORF">OL497_21035</name>
</gene>
<feature type="domain" description="Intradiol ring-cleavage dioxygenases" evidence="1">
    <location>
        <begin position="82"/>
        <end position="194"/>
    </location>
</feature>
<dbReference type="Gene3D" id="2.60.130.10">
    <property type="entry name" value="Aromatic compound dioxygenase"/>
    <property type="match status" value="1"/>
</dbReference>
<dbReference type="InterPro" id="IPR015889">
    <property type="entry name" value="Intradiol_dOase_core"/>
</dbReference>
<dbReference type="EMBL" id="JAPDNS010000002">
    <property type="protein sequence ID" value="MCW3486399.1"/>
    <property type="molecule type" value="Genomic_DNA"/>
</dbReference>
<evidence type="ECO:0000313" key="3">
    <source>
        <dbReference type="Proteomes" id="UP001207742"/>
    </source>
</evidence>
<evidence type="ECO:0000259" key="1">
    <source>
        <dbReference type="Pfam" id="PF00775"/>
    </source>
</evidence>
<reference evidence="2 3" key="1">
    <citation type="submission" date="2022-10" db="EMBL/GenBank/DDBJ databases">
        <title>Chitinophaga nivalis PC15 sp. nov., isolated from Pyeongchang county, South Korea.</title>
        <authorList>
            <person name="Trinh H.N."/>
        </authorList>
    </citation>
    <scope>NUCLEOTIDE SEQUENCE [LARGE SCALE GENOMIC DNA]</scope>
    <source>
        <strain evidence="2 3">PC14</strain>
    </source>
</reference>
<keyword evidence="3" id="KW-1185">Reference proteome</keyword>
<sequence length="253" mass="27388">MEQQHSRKQFLRNMIVGATSLPLILQACSKESLTEDAAVAGDGGIGNSNAAAAPTVCRVTPPEMDGPFPLYNSRGSALVRTNINDGKTGVPLNIDFTVANVNTGCTPIPNARVDIWQCDKDGYYSGYINDGYLGRQNNIGRVFGRGIQYANSAGLVHFESIYPGWYPGRIAHIHVQIFINNALRLTTQIAFPDQINYAVYRTPLYAAHGQNSTVYNNQADALFADSIAFQLGTVVSNPQTGGYTLSHTIKISA</sequence>
<dbReference type="PANTHER" id="PTHR34315">
    <property type="match status" value="1"/>
</dbReference>
<dbReference type="Proteomes" id="UP001207742">
    <property type="component" value="Unassembled WGS sequence"/>
</dbReference>
<evidence type="ECO:0000313" key="2">
    <source>
        <dbReference type="EMBL" id="MCW3486399.1"/>
    </source>
</evidence>
<dbReference type="PANTHER" id="PTHR34315:SF1">
    <property type="entry name" value="INTRADIOL RING-CLEAVAGE DIOXYGENASES DOMAIN-CONTAINING PROTEIN-RELATED"/>
    <property type="match status" value="1"/>
</dbReference>
<proteinExistence type="predicted"/>
<accession>A0ABT3IRR2</accession>
<comment type="caution">
    <text evidence="2">The sequence shown here is derived from an EMBL/GenBank/DDBJ whole genome shotgun (WGS) entry which is preliminary data.</text>
</comment>
<dbReference type="Pfam" id="PF00775">
    <property type="entry name" value="Dioxygenase_C"/>
    <property type="match status" value="1"/>
</dbReference>